<name>B9JF30_RHIR8</name>
<evidence type="ECO:0000313" key="4">
    <source>
        <dbReference type="EMBL" id="ACM26520.1"/>
    </source>
</evidence>
<dbReference type="Gene3D" id="3.30.2320.10">
    <property type="entry name" value="hypothetical protein PF0899 domain"/>
    <property type="match status" value="1"/>
</dbReference>
<evidence type="ECO:0000313" key="5">
    <source>
        <dbReference type="Proteomes" id="UP000001600"/>
    </source>
</evidence>
<feature type="region of interest" description="Disordered" evidence="2">
    <location>
        <begin position="71"/>
        <end position="93"/>
    </location>
</feature>
<dbReference type="Proteomes" id="UP000001600">
    <property type="component" value="Chromosome 1"/>
</dbReference>
<dbReference type="Pfam" id="PF05065">
    <property type="entry name" value="Phage_capsid"/>
    <property type="match status" value="1"/>
</dbReference>
<proteinExistence type="predicted"/>
<dbReference type="eggNOG" id="COG4653">
    <property type="taxonomic scope" value="Bacteria"/>
</dbReference>
<gene>
    <name evidence="4" type="ordered locus">Arad_2297</name>
</gene>
<dbReference type="InterPro" id="IPR054612">
    <property type="entry name" value="Phage_capsid-like_C"/>
</dbReference>
<dbReference type="EMBL" id="CP000628">
    <property type="protein sequence ID" value="ACM26520.1"/>
    <property type="molecule type" value="Genomic_DNA"/>
</dbReference>
<dbReference type="RefSeq" id="WP_012651399.1">
    <property type="nucleotide sequence ID" value="NC_011985.1"/>
</dbReference>
<dbReference type="SUPFAM" id="SSF56563">
    <property type="entry name" value="Major capsid protein gp5"/>
    <property type="match status" value="1"/>
</dbReference>
<sequence length="426" mass="46646">MSLKELQEKRGRLVTQAREALDEITKNTDDARSAELDKRHDDIMADFDRVEKYIEREQKLADIEKRFEDRAAEERAKKRPVGGDENQRGQDIGDQLSYRHVFHKYLASGADMGELGAEERAVLKAGVHSTKEFRAQTAGTTTAGGFTVPTELAAIIIQTMKDWGPLYDDDICTVLNTASGNPIKLPTVDDTAVTAEKHTEAAALTDDGGKDATFGQKSLDAYVYDTEFVRFSMELAQDSIFNMESLLGALLGERLARIANRELTIGDGTGDPNGVVTASSLGKTSAAAAAITAEEIIDLLHSVNSAYRRSPKTRFMFADTTLAAIRKLKDGQGNFLWQMGDVTTAQPGTLLGYRYSINDDMDSLATAKKVMLFGDFSKYFVRKVGSPVIGVLRERFWPDLGIAGLIRFDGELGDTAAVKHLITAAS</sequence>
<accession>B9JF30</accession>
<comment type="subcellular location">
    <subcellularLocation>
        <location evidence="1">Virion</location>
    </subcellularLocation>
</comment>
<dbReference type="AlphaFoldDB" id="B9JF30"/>
<feature type="domain" description="Phage capsid-like C-terminal" evidence="3">
    <location>
        <begin position="144"/>
        <end position="421"/>
    </location>
</feature>
<dbReference type="InterPro" id="IPR024455">
    <property type="entry name" value="Phage_capsid"/>
</dbReference>
<organism evidence="4 5">
    <name type="scientific">Rhizobium rhizogenes (strain K84 / ATCC BAA-868)</name>
    <name type="common">Agrobacterium radiobacter</name>
    <dbReference type="NCBI Taxonomy" id="311403"/>
    <lineage>
        <taxon>Bacteria</taxon>
        <taxon>Pseudomonadati</taxon>
        <taxon>Pseudomonadota</taxon>
        <taxon>Alphaproteobacteria</taxon>
        <taxon>Hyphomicrobiales</taxon>
        <taxon>Rhizobiaceae</taxon>
        <taxon>Rhizobium/Agrobacterium group</taxon>
        <taxon>Rhizobium</taxon>
    </lineage>
</organism>
<dbReference type="STRING" id="311403.Arad_2297"/>
<dbReference type="HOGENOM" id="CLU_041417_4_1_5"/>
<evidence type="ECO:0000259" key="3">
    <source>
        <dbReference type="Pfam" id="PF05065"/>
    </source>
</evidence>
<dbReference type="KEGG" id="ara:Arad_2297"/>
<reference evidence="4 5" key="1">
    <citation type="journal article" date="2009" name="J. Bacteriol.">
        <title>Genome sequences of three Agrobacterium biovars help elucidate the evolution of multichromosome genomes in bacteria.</title>
        <authorList>
            <person name="Slater S.C."/>
            <person name="Goldman B.S."/>
            <person name="Goodner B."/>
            <person name="Setubal J.C."/>
            <person name="Farrand S.K."/>
            <person name="Nester E.W."/>
            <person name="Burr T.J."/>
            <person name="Banta L."/>
            <person name="Dickerman A.W."/>
            <person name="Paulsen I."/>
            <person name="Otten L."/>
            <person name="Suen G."/>
            <person name="Welch R."/>
            <person name="Almeida N.F."/>
            <person name="Arnold F."/>
            <person name="Burton O.T."/>
            <person name="Du Z."/>
            <person name="Ewing A."/>
            <person name="Godsy E."/>
            <person name="Heisel S."/>
            <person name="Houmiel K.L."/>
            <person name="Jhaveri J."/>
            <person name="Lu J."/>
            <person name="Miller N.M."/>
            <person name="Norton S."/>
            <person name="Chen Q."/>
            <person name="Phoolcharoen W."/>
            <person name="Ohlin V."/>
            <person name="Ondrusek D."/>
            <person name="Pride N."/>
            <person name="Stricklin S.L."/>
            <person name="Sun J."/>
            <person name="Wheeler C."/>
            <person name="Wilson L."/>
            <person name="Zhu H."/>
            <person name="Wood D.W."/>
        </authorList>
    </citation>
    <scope>NUCLEOTIDE SEQUENCE [LARGE SCALE GENOMIC DNA]</scope>
    <source>
        <strain evidence="5">K84 / ATCC BAA-868</strain>
    </source>
</reference>
<evidence type="ECO:0000256" key="1">
    <source>
        <dbReference type="ARBA" id="ARBA00004328"/>
    </source>
</evidence>
<feature type="compositionally biased region" description="Basic and acidic residues" evidence="2">
    <location>
        <begin position="71"/>
        <end position="88"/>
    </location>
</feature>
<evidence type="ECO:0000256" key="2">
    <source>
        <dbReference type="SAM" id="MobiDB-lite"/>
    </source>
</evidence>
<dbReference type="NCBIfam" id="TIGR01554">
    <property type="entry name" value="major_cap_HK97"/>
    <property type="match status" value="1"/>
</dbReference>
<protein>
    <submittedName>
        <fullName evidence="4">Phage major capsid protein, HK97 family</fullName>
    </submittedName>
</protein>